<protein>
    <submittedName>
        <fullName evidence="1">Uncharacterized protein</fullName>
    </submittedName>
</protein>
<reference evidence="1" key="1">
    <citation type="submission" date="2025-08" db="UniProtKB">
        <authorList>
            <consortium name="Ensembl"/>
        </authorList>
    </citation>
    <scope>IDENTIFICATION</scope>
</reference>
<evidence type="ECO:0000313" key="2">
    <source>
        <dbReference type="Proteomes" id="UP000694413"/>
    </source>
</evidence>
<accession>A0A8D2QI00</accession>
<organism evidence="1 2">
    <name type="scientific">Zonotrichia albicollis</name>
    <name type="common">White-throated sparrow</name>
    <name type="synonym">Fringilla albicollis</name>
    <dbReference type="NCBI Taxonomy" id="44394"/>
    <lineage>
        <taxon>Eukaryota</taxon>
        <taxon>Metazoa</taxon>
        <taxon>Chordata</taxon>
        <taxon>Craniata</taxon>
        <taxon>Vertebrata</taxon>
        <taxon>Euteleostomi</taxon>
        <taxon>Archelosauria</taxon>
        <taxon>Archosauria</taxon>
        <taxon>Dinosauria</taxon>
        <taxon>Saurischia</taxon>
        <taxon>Theropoda</taxon>
        <taxon>Coelurosauria</taxon>
        <taxon>Aves</taxon>
        <taxon>Neognathae</taxon>
        <taxon>Neoaves</taxon>
        <taxon>Telluraves</taxon>
        <taxon>Australaves</taxon>
        <taxon>Passeriformes</taxon>
        <taxon>Passerellidae</taxon>
        <taxon>Zonotrichia</taxon>
    </lineage>
</organism>
<dbReference type="Ensembl" id="ENSZALT00000024209.1">
    <property type="protein sequence ID" value="ENSZALP00000018271.1"/>
    <property type="gene ID" value="ENSZALG00000014658.1"/>
</dbReference>
<keyword evidence="2" id="KW-1185">Reference proteome</keyword>
<sequence>HPETELIKRCQNTTTGHYLPGALDQLHTKTQENEFKLYVHVKQDHTKIILVCEPRVTQQPVNCAAMALMVAEAQKLITGECFIMKYPHLLMQK</sequence>
<dbReference type="AlphaFoldDB" id="A0A8D2QI00"/>
<reference evidence="1" key="2">
    <citation type="submission" date="2025-09" db="UniProtKB">
        <authorList>
            <consortium name="Ensembl"/>
        </authorList>
    </citation>
    <scope>IDENTIFICATION</scope>
</reference>
<evidence type="ECO:0000313" key="1">
    <source>
        <dbReference type="Ensembl" id="ENSZALP00000018271.1"/>
    </source>
</evidence>
<dbReference type="Proteomes" id="UP000694413">
    <property type="component" value="Unassembled WGS sequence"/>
</dbReference>
<proteinExistence type="predicted"/>
<name>A0A8D2QI00_ZONAL</name>